<keyword evidence="2" id="KW-1185">Reference proteome</keyword>
<feature type="domain" description="BTB" evidence="1">
    <location>
        <begin position="250"/>
        <end position="309"/>
    </location>
</feature>
<dbReference type="SMART" id="SM00225">
    <property type="entry name" value="BTB"/>
    <property type="match status" value="1"/>
</dbReference>
<dbReference type="PANTHER" id="PTHR24413">
    <property type="entry name" value="SPECKLE-TYPE POZ PROTEIN"/>
    <property type="match status" value="1"/>
</dbReference>
<name>A0A914Q0B8_9BILA</name>
<dbReference type="Pfam" id="PF00651">
    <property type="entry name" value="BTB"/>
    <property type="match status" value="1"/>
</dbReference>
<evidence type="ECO:0000313" key="3">
    <source>
        <dbReference type="WBParaSite" id="PDA_v2.g24134.t1"/>
    </source>
</evidence>
<dbReference type="PROSITE" id="PS50097">
    <property type="entry name" value="BTB"/>
    <property type="match status" value="1"/>
</dbReference>
<sequence length="355" mass="40309">MLQQVNFVQTAILHTENSKMLMKLSDNLEFTIYRYSSTHIINNVKGNFEITKITEFYGNGQLKELVYDKSSTSFEASDVSLIKVLTFYITAMVEMTEMKEIKEMCAVKYELQVPSASLQCLKICEYFTKEFVLPGYDGLKFTYYVKKISGSKQNDIEIQIKNPYDVEIEGKKGDYNFVCDSTKSIFLPLFFTFYADEIPLLEETESNSNELHGLSQESSIDESRLESVIPSHSSKATTLLHKLAANNQFADVYFISSDGEKIPSHRCILAASSDIFLKIFEQTTEFPIQITADDFDAETIQSALNFLYDKSDVTDGMKVLKFAIKFGIQILIDECLSFFEESVDSTNVCGFIQVG</sequence>
<proteinExistence type="predicted"/>
<dbReference type="Gene3D" id="3.30.710.10">
    <property type="entry name" value="Potassium Channel Kv1.1, Chain A"/>
    <property type="match status" value="1"/>
</dbReference>
<dbReference type="AlphaFoldDB" id="A0A914Q0B8"/>
<accession>A0A914Q0B8</accession>
<dbReference type="InterPro" id="IPR000210">
    <property type="entry name" value="BTB/POZ_dom"/>
</dbReference>
<dbReference type="SUPFAM" id="SSF54695">
    <property type="entry name" value="POZ domain"/>
    <property type="match status" value="1"/>
</dbReference>
<evidence type="ECO:0000259" key="1">
    <source>
        <dbReference type="PROSITE" id="PS50097"/>
    </source>
</evidence>
<organism evidence="2 3">
    <name type="scientific">Panagrolaimus davidi</name>
    <dbReference type="NCBI Taxonomy" id="227884"/>
    <lineage>
        <taxon>Eukaryota</taxon>
        <taxon>Metazoa</taxon>
        <taxon>Ecdysozoa</taxon>
        <taxon>Nematoda</taxon>
        <taxon>Chromadorea</taxon>
        <taxon>Rhabditida</taxon>
        <taxon>Tylenchina</taxon>
        <taxon>Panagrolaimomorpha</taxon>
        <taxon>Panagrolaimoidea</taxon>
        <taxon>Panagrolaimidae</taxon>
        <taxon>Panagrolaimus</taxon>
    </lineage>
</organism>
<dbReference type="WBParaSite" id="PDA_v2.g24134.t1">
    <property type="protein sequence ID" value="PDA_v2.g24134.t1"/>
    <property type="gene ID" value="PDA_v2.g24134"/>
</dbReference>
<reference evidence="3" key="1">
    <citation type="submission" date="2022-11" db="UniProtKB">
        <authorList>
            <consortium name="WormBaseParasite"/>
        </authorList>
    </citation>
    <scope>IDENTIFICATION</scope>
</reference>
<dbReference type="Proteomes" id="UP000887578">
    <property type="component" value="Unplaced"/>
</dbReference>
<dbReference type="InterPro" id="IPR011333">
    <property type="entry name" value="SKP1/BTB/POZ_sf"/>
</dbReference>
<evidence type="ECO:0000313" key="2">
    <source>
        <dbReference type="Proteomes" id="UP000887578"/>
    </source>
</evidence>
<protein>
    <submittedName>
        <fullName evidence="3">BTB domain-containing protein</fullName>
    </submittedName>
</protein>